<organism evidence="8 9">
    <name type="scientific">Aspergillus udagawae</name>
    <dbReference type="NCBI Taxonomy" id="91492"/>
    <lineage>
        <taxon>Eukaryota</taxon>
        <taxon>Fungi</taxon>
        <taxon>Dikarya</taxon>
        <taxon>Ascomycota</taxon>
        <taxon>Pezizomycotina</taxon>
        <taxon>Eurotiomycetes</taxon>
        <taxon>Eurotiomycetidae</taxon>
        <taxon>Eurotiales</taxon>
        <taxon>Aspergillaceae</taxon>
        <taxon>Aspergillus</taxon>
        <taxon>Aspergillus subgen. Fumigati</taxon>
    </lineage>
</organism>
<keyword evidence="2" id="KW-0805">Transcription regulation</keyword>
<keyword evidence="5" id="KW-0539">Nucleus</keyword>
<evidence type="ECO:0000256" key="6">
    <source>
        <dbReference type="SAM" id="MobiDB-lite"/>
    </source>
</evidence>
<dbReference type="CDD" id="cd12148">
    <property type="entry name" value="fungal_TF_MHR"/>
    <property type="match status" value="1"/>
</dbReference>
<evidence type="ECO:0000256" key="4">
    <source>
        <dbReference type="ARBA" id="ARBA00023163"/>
    </source>
</evidence>
<dbReference type="CDD" id="cd00067">
    <property type="entry name" value="GAL4"/>
    <property type="match status" value="1"/>
</dbReference>
<keyword evidence="3" id="KW-0238">DNA-binding</keyword>
<evidence type="ECO:0000259" key="7">
    <source>
        <dbReference type="PROSITE" id="PS50048"/>
    </source>
</evidence>
<dbReference type="Proteomes" id="UP000465221">
    <property type="component" value="Unassembled WGS sequence"/>
</dbReference>
<dbReference type="SMART" id="SM00906">
    <property type="entry name" value="Fungal_trans"/>
    <property type="match status" value="1"/>
</dbReference>
<dbReference type="PROSITE" id="PS00463">
    <property type="entry name" value="ZN2_CY6_FUNGAL_1"/>
    <property type="match status" value="1"/>
</dbReference>
<dbReference type="GO" id="GO:0000981">
    <property type="term" value="F:DNA-binding transcription factor activity, RNA polymerase II-specific"/>
    <property type="evidence" value="ECO:0007669"/>
    <property type="project" value="InterPro"/>
</dbReference>
<name>A0A8H3RZD3_9EURO</name>
<evidence type="ECO:0000313" key="9">
    <source>
        <dbReference type="Proteomes" id="UP000465221"/>
    </source>
</evidence>
<dbReference type="SUPFAM" id="SSF57701">
    <property type="entry name" value="Zn2/Cys6 DNA-binding domain"/>
    <property type="match status" value="1"/>
</dbReference>
<evidence type="ECO:0000313" key="8">
    <source>
        <dbReference type="EMBL" id="GFF43446.1"/>
    </source>
</evidence>
<evidence type="ECO:0000256" key="2">
    <source>
        <dbReference type="ARBA" id="ARBA00023015"/>
    </source>
</evidence>
<evidence type="ECO:0000256" key="3">
    <source>
        <dbReference type="ARBA" id="ARBA00023125"/>
    </source>
</evidence>
<dbReference type="GO" id="GO:0003677">
    <property type="term" value="F:DNA binding"/>
    <property type="evidence" value="ECO:0007669"/>
    <property type="project" value="UniProtKB-KW"/>
</dbReference>
<dbReference type="PANTHER" id="PTHR35339:SF2">
    <property type="entry name" value="DUF2264 DOMAIN-CONTAINING PROTEIN-RELATED"/>
    <property type="match status" value="1"/>
</dbReference>
<dbReference type="Pfam" id="PF04082">
    <property type="entry name" value="Fungal_trans"/>
    <property type="match status" value="1"/>
</dbReference>
<dbReference type="InterPro" id="IPR016624">
    <property type="entry name" value="UCP014753"/>
</dbReference>
<feature type="domain" description="Zn(2)-C6 fungal-type" evidence="7">
    <location>
        <begin position="13"/>
        <end position="43"/>
    </location>
</feature>
<dbReference type="InterPro" id="IPR001138">
    <property type="entry name" value="Zn2Cys6_DnaBD"/>
</dbReference>
<keyword evidence="8" id="KW-0378">Hydrolase</keyword>
<feature type="region of interest" description="Disordered" evidence="6">
    <location>
        <begin position="104"/>
        <end position="137"/>
    </location>
</feature>
<dbReference type="GO" id="GO:0008270">
    <property type="term" value="F:zinc ion binding"/>
    <property type="evidence" value="ECO:0007669"/>
    <property type="project" value="InterPro"/>
</dbReference>
<dbReference type="Gene3D" id="4.10.240.10">
    <property type="entry name" value="Zn(2)-C6 fungal-type DNA-binding domain"/>
    <property type="match status" value="1"/>
</dbReference>
<dbReference type="GO" id="GO:0006351">
    <property type="term" value="P:DNA-templated transcription"/>
    <property type="evidence" value="ECO:0007669"/>
    <property type="project" value="InterPro"/>
</dbReference>
<dbReference type="SMART" id="SM00066">
    <property type="entry name" value="GAL4"/>
    <property type="match status" value="1"/>
</dbReference>
<dbReference type="PANTHER" id="PTHR35339">
    <property type="entry name" value="LINALOOL DEHYDRATASE_ISOMERASE DOMAIN-CONTAINING PROTEIN"/>
    <property type="match status" value="1"/>
</dbReference>
<dbReference type="InterPro" id="IPR049237">
    <property type="entry name" value="DUF2264_C"/>
</dbReference>
<proteinExistence type="predicted"/>
<dbReference type="InterPro" id="IPR049349">
    <property type="entry name" value="DUF2264_N"/>
</dbReference>
<protein>
    <submittedName>
        <fullName evidence="8">Streptothricin hydrolase</fullName>
    </submittedName>
</protein>
<sequence length="1406" mass="157499">MEAEVSVQEDRPACRACRKRKLRCSREVPLCAHCRRIGTTCVYDGEREKPGLKAGAVEALRRRVEALEDAVFHQERPQEHRPGSDSNAVATALREGMELLLGQLQQQQPHTRKRPCEDLVSDVPRSPSNKRRRVNDRLIEPDDYSFSDLSASLPPPAVLEAVVDSYFALVQPWIPIFHEKRFRRRLRSPDRSRLEVVLHAMVVAMLKHVDQSELPADLKDIEAVCERSRKIVVLTAMDDLYVENLQALIIICFEDIGSGRVSRAWPIVGSLTRTVEYLQLSVESENHDTGRVLQPRPSLPVAADWVEEEERRRVFWTVFNLDRFCSVTTGWNTSLTSNDVHRRLPADGGLWHNEEPVTTPFFGIWDRSAGKIGTLIAFLPTDKPSPTAQVDMSTVGAFAYRVEATESLSRVTTFFLQQRINHRDRQEMGSWLMRFKELDLRLVSWKMFLPQKWKDTNISRQPTVVTMDPNLTLAHITHNTSMILLHQRIAYPPPEWLEVVKLPTLSSAETCEAAAAETANITEKYLGNCPREGVVDSQFAFCVFVSARVLLGGLPSSDIPLLLTADSTLEILWHAPVSRLLDTDEMPRCHGDALVWSRTGESSELSGQLDVLGYSNEIEWTGHSQQTAPAAVPESTTGLSQGAFPPDLAPMLQSSPARMSYNTGSPDELTTVTSILLDQQYSEMDRIISLNNAYFASDVAYNNDMPPLPSFSNNPLLTRNDFLHAALALVRPLHACFSPAHASIRIPISTGAHFDDGAALLEGFARPLWVIATLLHSLSFTSDPATIKAIQIVSQPWVEGIRAGTDPEHEEYWGSIANGDQRMVEAEVLACALLFAPDAFFHGQDQATQRNIIAWLRGMHRKDMPVNNWRWFRVFANLALVLVAGVPYDEVKEEMDADFAVLDGFYLGGGWSGDGPWLSAEGEVREREERVRTGRWDTIGCGRQADYYSGSFAIQFSQLLFVKFASHLDPERAERYRVQAREFGGSFWRYFDKDGGAIPFGRSLTYRFACGAFFAALAVADISDMPEPLASPGAVKGFLLRHLRWWAAHSTDMFYADGTMNIGYLYPNMYMAEDYNSPQSVYWSLKSLIVLLLPDLHPFWTTPEAAYPSTQTPVEVVSAPQQLLCNHPAGGHHFLLNPAQFVAWPMKASQAKYCKFAYSSAFAFSVPTGPLIQQLAPDSTLALSRDGCATWAVKWKASSVRFDTATVQGQKERIPVAEVEWWPWVDRQVSVRTTLVPPTDRWPDWHVRVHRIRGRNLERLYAVDGGFAIARVPRGNVRTPGRERILPALEGEDWLCQDIGVCEGVHVSQDSVLVLSAAGASGVRGMASMGRTEHEALKPDSNTNLMAQRTLIPVVRHEIDCDSQEVVLVTAVFAVATTQDQSQRSLRERWMDFPRVVLGADGITLQ</sequence>
<evidence type="ECO:0000256" key="1">
    <source>
        <dbReference type="ARBA" id="ARBA00022723"/>
    </source>
</evidence>
<dbReference type="GO" id="GO:0016787">
    <property type="term" value="F:hydrolase activity"/>
    <property type="evidence" value="ECO:0007669"/>
    <property type="project" value="UniProtKB-KW"/>
</dbReference>
<accession>A0A8H3RZD3</accession>
<dbReference type="InterPro" id="IPR007219">
    <property type="entry name" value="XnlR_reg_dom"/>
</dbReference>
<dbReference type="EMBL" id="BLKC01000053">
    <property type="protein sequence ID" value="GFF43446.1"/>
    <property type="molecule type" value="Genomic_DNA"/>
</dbReference>
<dbReference type="InterPro" id="IPR036864">
    <property type="entry name" value="Zn2-C6_fun-type_DNA-bd_sf"/>
</dbReference>
<reference evidence="8 9" key="1">
    <citation type="submission" date="2020-01" db="EMBL/GenBank/DDBJ databases">
        <title>Draft genome sequence of Aspergillus udagawae IFM 46972.</title>
        <authorList>
            <person name="Takahashi H."/>
            <person name="Yaguchi T."/>
        </authorList>
    </citation>
    <scope>NUCLEOTIDE SEQUENCE [LARGE SCALE GENOMIC DNA]</scope>
    <source>
        <strain evidence="8 9">IFM 46972</strain>
    </source>
</reference>
<feature type="region of interest" description="Disordered" evidence="6">
    <location>
        <begin position="624"/>
        <end position="647"/>
    </location>
</feature>
<evidence type="ECO:0000256" key="5">
    <source>
        <dbReference type="ARBA" id="ARBA00023242"/>
    </source>
</evidence>
<dbReference type="PROSITE" id="PS50048">
    <property type="entry name" value="ZN2_CY6_FUNGAL_2"/>
    <property type="match status" value="1"/>
</dbReference>
<comment type="caution">
    <text evidence="8">The sequence shown here is derived from an EMBL/GenBank/DDBJ whole genome shotgun (WGS) entry which is preliminary data.</text>
</comment>
<feature type="compositionally biased region" description="Polar residues" evidence="6">
    <location>
        <begin position="624"/>
        <end position="640"/>
    </location>
</feature>
<gene>
    <name evidence="8" type="ORF">IFM46972_07215</name>
</gene>
<dbReference type="Pfam" id="PF10022">
    <property type="entry name" value="DUF2264"/>
    <property type="match status" value="1"/>
</dbReference>
<dbReference type="Pfam" id="PF20938">
    <property type="entry name" value="DUF2264_C"/>
    <property type="match status" value="1"/>
</dbReference>
<dbReference type="Pfam" id="PF00172">
    <property type="entry name" value="Zn_clus"/>
    <property type="match status" value="1"/>
</dbReference>
<keyword evidence="4" id="KW-0804">Transcription</keyword>
<keyword evidence="1" id="KW-0479">Metal-binding</keyword>